<dbReference type="Proteomes" id="UP001304847">
    <property type="component" value="Unassembled WGS sequence"/>
</dbReference>
<dbReference type="InterPro" id="IPR055729">
    <property type="entry name" value="DUF7305"/>
</dbReference>
<evidence type="ECO:0000313" key="3">
    <source>
        <dbReference type="EMBL" id="MEA9436113.1"/>
    </source>
</evidence>
<evidence type="ECO:0000259" key="1">
    <source>
        <dbReference type="Pfam" id="PF20419"/>
    </source>
</evidence>
<dbReference type="Gene3D" id="2.60.120.200">
    <property type="match status" value="1"/>
</dbReference>
<feature type="domain" description="DUF7305" evidence="2">
    <location>
        <begin position="371"/>
        <end position="466"/>
    </location>
</feature>
<feature type="domain" description="DUF6701" evidence="1">
    <location>
        <begin position="844"/>
        <end position="1457"/>
    </location>
</feature>
<organism evidence="3 4">
    <name type="scientific">Aeromonas caviae</name>
    <name type="common">Aeromonas punctata</name>
    <dbReference type="NCBI Taxonomy" id="648"/>
    <lineage>
        <taxon>Bacteria</taxon>
        <taxon>Pseudomonadati</taxon>
        <taxon>Pseudomonadota</taxon>
        <taxon>Gammaproteobacteria</taxon>
        <taxon>Aeromonadales</taxon>
        <taxon>Aeromonadaceae</taxon>
        <taxon>Aeromonas</taxon>
    </lineage>
</organism>
<gene>
    <name evidence="3" type="ORF">VCX44_09830</name>
</gene>
<dbReference type="InterPro" id="IPR013320">
    <property type="entry name" value="ConA-like_dom_sf"/>
</dbReference>
<accession>A0ABU5W5C0</accession>
<dbReference type="RefSeq" id="WP_323580639.1">
    <property type="nucleotide sequence ID" value="NZ_JAYGOJ010000041.1"/>
</dbReference>
<proteinExistence type="predicted"/>
<dbReference type="InterPro" id="IPR046524">
    <property type="entry name" value="DUF6701"/>
</dbReference>
<dbReference type="SUPFAM" id="SSF49899">
    <property type="entry name" value="Concanavalin A-like lectins/glucanases"/>
    <property type="match status" value="1"/>
</dbReference>
<dbReference type="EMBL" id="JAYGOJ010000041">
    <property type="protein sequence ID" value="MEA9436113.1"/>
    <property type="molecule type" value="Genomic_DNA"/>
</dbReference>
<reference evidence="3 4" key="1">
    <citation type="submission" date="2023-12" db="EMBL/GenBank/DDBJ databases">
        <title>Characterization of antibiotic resistance in Aeromonas spp. in hospital effluent.</title>
        <authorList>
            <person name="Negoseki B.R.S."/>
            <person name="Krul D."/>
            <person name="Siqueira A.C."/>
            <person name="Almeida M."/>
            <person name="Mesa D."/>
            <person name="Conte D."/>
            <person name="Dalla-Costa L.M."/>
        </authorList>
    </citation>
    <scope>NUCLEOTIDE SEQUENCE [LARGE SCALE GENOMIC DNA]</scope>
    <source>
        <strain evidence="3 4">36v</strain>
    </source>
</reference>
<comment type="caution">
    <text evidence="3">The sequence shown here is derived from an EMBL/GenBank/DDBJ whole genome shotgun (WGS) entry which is preliminary data.</text>
</comment>
<dbReference type="Pfam" id="PF20419">
    <property type="entry name" value="DUF6701"/>
    <property type="match status" value="1"/>
</dbReference>
<dbReference type="Pfam" id="PF23981">
    <property type="entry name" value="DUF7305"/>
    <property type="match status" value="1"/>
</dbReference>
<keyword evidence="4" id="KW-1185">Reference proteome</keyword>
<evidence type="ECO:0000313" key="4">
    <source>
        <dbReference type="Proteomes" id="UP001304847"/>
    </source>
</evidence>
<sequence length="1459" mass="153832">MERRHEPPAKEPDPMKSSQPLRSALLWILLGSTSVQAASQCTEAFLFPVQSHASPGMLSMNNESKIISTTVGASYPFLTKYIQPNANCNNGGFWNNGTWVSNCNVSGTLASVLKDVTFISDPDAFPANPGGFPSYSGKNDLACDGAISPAAGDYKNASWGGNSCVATLKSGQTYRFDTLSISEGAMLNLNGATVYAQKMTIKNGYNSGVTGSGDLHVNDLTVTGQGKLNDARVTVYSTLEVSGNGNTGTAVFQPHYLDKVTMEVSASGQSVLMGAGDWFIKSLGMKSNSAMTFQGQSSLAVYELKMESESRISAAGSRSDLTLQLHQTLEVSGNGTLNGYLQASYLKTFKHQSTSNINFYFRGGNHWIDKMELGQNDRLIFDSGSAARLYIKSDLALSDQMEVNAGGKANDLMMYHFGKVTMSGNTKLNAILYVNAGDLAMSGQAVLTGAVSAVNVSMTNNSKVIHEPFTGDWPGMCEDPLTCFSDDFSASTLGSDWVVAQRNGSTLPSLQNGRLRLTQNTTNQATSATFQRIFPGASNLVTIEFDQYAYKTSGSRGADGMAVVLSDATITPQPGAFGGPLGYGFKTGISGFAGGWMGVGIDEYGNYANEGGSYNPGSRPQAVSIRGSGASSGTSGYRYLAGTASNLSPAVDSGTNGNRPHRYRITIDSRTAGSSLASVERNTGLGYTMLVGPINMVNQTGQAAVPANFLLSLTGSTGSVTNYHELDNVRICALKSNPVGTQIDHFEFDHSGQALTCNPETLTIRACANASCSQLFTDPVSAILTPLKNGSNGWIAGSQVSYNGNTATVNFSGGTTTLQLRNNLATAITVGVSGSTPSTKPLSTTLCRAGSGALSAAACTLSFADSGFVFNVLDTDANKPQDVVISAVKKDDVTKLCVPDFASVSKPVSVWGSYVTPNANAFGSQVTIDGNSVSTYAANVASPAGTVINLNFDSQGKATLKKVNYPDAGQMRLNARHDGSGDTAGLVMTGSDLFVSRPAGLCITPTQGTCAAGDASCPVFKKTGEAFQLNIKGVAWQADDDKDLCSGNLATPNFALANIALGSELVAPKPGVEAVVGKQNYDHAIAAGSINTMTQSLNEVGVFRMTATPPTLGYFGYTIPAASSVPVGRFVPWDFNLMSSDVVPACEDMTAPERDFTYMSQPFGIELEVVARNMAGGQTQNYTGLFAKGEAYITTANNKDGNSLSSRLRSLQPLPWLNGRAAFTGTSEFVRLSDTQPDGPYKSLLFGLYMRDNDGDHSLIASPNFNDAVVGDCNGSGCNARLLDSVPMQAYFGRLLASTRQGVASAPLALPLQVQYFEGGGWKINQADVCTQLSLANNGFDPATILDPTRKISFNNGSYEVTGQVPGTTPPQSFRSTLTLSGLAAPASVATANKGEILFHFSALVPVPNKVVGIPYKVELSKQPSRPLWLSDPLTQAGEAIFGSTRGNDRIIYRREVMP</sequence>
<protein>
    <submittedName>
        <fullName evidence="3">DUF6701 domain-containing protein</fullName>
    </submittedName>
</protein>
<name>A0ABU5W5C0_AERCA</name>
<evidence type="ECO:0000259" key="2">
    <source>
        <dbReference type="Pfam" id="PF23981"/>
    </source>
</evidence>